<dbReference type="SUPFAM" id="SSF56317">
    <property type="entry name" value="Carbon-nitrogen hydrolase"/>
    <property type="match status" value="1"/>
</dbReference>
<dbReference type="PANTHER" id="PTHR23088">
    <property type="entry name" value="NITRILASE-RELATED"/>
    <property type="match status" value="1"/>
</dbReference>
<dbReference type="EMBL" id="LMTR01000073">
    <property type="protein sequence ID" value="KWT66177.1"/>
    <property type="molecule type" value="Genomic_DNA"/>
</dbReference>
<dbReference type="PANTHER" id="PTHR23088:SF27">
    <property type="entry name" value="DEAMINATED GLUTATHIONE AMIDASE"/>
    <property type="match status" value="1"/>
</dbReference>
<dbReference type="AlphaFoldDB" id="A0A120CUG0"/>
<organism evidence="4 5">
    <name type="scientific">Hyphomicrobium sulfonivorans</name>
    <dbReference type="NCBI Taxonomy" id="121290"/>
    <lineage>
        <taxon>Bacteria</taxon>
        <taxon>Pseudomonadati</taxon>
        <taxon>Pseudomonadota</taxon>
        <taxon>Alphaproteobacteria</taxon>
        <taxon>Hyphomicrobiales</taxon>
        <taxon>Hyphomicrobiaceae</taxon>
        <taxon>Hyphomicrobium</taxon>
    </lineage>
</organism>
<dbReference type="CDD" id="cd07572">
    <property type="entry name" value="nit"/>
    <property type="match status" value="1"/>
</dbReference>
<dbReference type="GO" id="GO:0016811">
    <property type="term" value="F:hydrolase activity, acting on carbon-nitrogen (but not peptide) bonds, in linear amides"/>
    <property type="evidence" value="ECO:0007669"/>
    <property type="project" value="InterPro"/>
</dbReference>
<proteinExistence type="inferred from homology"/>
<dbReference type="InterPro" id="IPR001110">
    <property type="entry name" value="UPF0012_CS"/>
</dbReference>
<evidence type="ECO:0000313" key="4">
    <source>
        <dbReference type="EMBL" id="KWT66177.1"/>
    </source>
</evidence>
<protein>
    <recommendedName>
        <fullName evidence="3">CN hydrolase domain-containing protein</fullName>
    </recommendedName>
</protein>
<comment type="caution">
    <text evidence="4">The sequence shown here is derived from an EMBL/GenBank/DDBJ whole genome shotgun (WGS) entry which is preliminary data.</text>
</comment>
<dbReference type="Pfam" id="PF00795">
    <property type="entry name" value="CN_hydrolase"/>
    <property type="match status" value="1"/>
</dbReference>
<dbReference type="STRING" id="121290.APY04_2373"/>
<dbReference type="InterPro" id="IPR045254">
    <property type="entry name" value="Nit1/2_C-N_Hydrolase"/>
</dbReference>
<evidence type="ECO:0000313" key="5">
    <source>
        <dbReference type="Proteomes" id="UP000059074"/>
    </source>
</evidence>
<dbReference type="PATRIC" id="fig|121290.4.peg.277"/>
<feature type="domain" description="CN hydrolase" evidence="3">
    <location>
        <begin position="8"/>
        <end position="255"/>
    </location>
</feature>
<evidence type="ECO:0000256" key="1">
    <source>
        <dbReference type="ARBA" id="ARBA00010613"/>
    </source>
</evidence>
<dbReference type="RefSeq" id="WP_068462720.1">
    <property type="nucleotide sequence ID" value="NZ_LMTR01000073.1"/>
</dbReference>
<dbReference type="InterPro" id="IPR036526">
    <property type="entry name" value="C-N_Hydrolase_sf"/>
</dbReference>
<dbReference type="Gene3D" id="3.60.110.10">
    <property type="entry name" value="Carbon-nitrogen hydrolase"/>
    <property type="match status" value="1"/>
</dbReference>
<dbReference type="PROSITE" id="PS50263">
    <property type="entry name" value="CN_HYDROLASE"/>
    <property type="match status" value="1"/>
</dbReference>
<evidence type="ECO:0000259" key="3">
    <source>
        <dbReference type="PROSITE" id="PS50263"/>
    </source>
</evidence>
<dbReference type="OrthoDB" id="9811121at2"/>
<comment type="similarity">
    <text evidence="1">Belongs to the carbon-nitrogen hydrolase superfamily. NIT1/NIT2 family.</text>
</comment>
<keyword evidence="5" id="KW-1185">Reference proteome</keyword>
<dbReference type="PROSITE" id="PS01227">
    <property type="entry name" value="UPF0012"/>
    <property type="match status" value="1"/>
</dbReference>
<dbReference type="Proteomes" id="UP000059074">
    <property type="component" value="Unassembled WGS sequence"/>
</dbReference>
<accession>A0A120CUG0</accession>
<sequence>MSVAPEKFRVGLVQMCSGRTVAPNVDAACALIRQAAGEGAQYIQTPEMTNILEIDRTRLPDALRPEADDPAIHHFGELARELGVWLHIGSLALLGEAGKPVNRSILFSPAGEIVARYDKIHMFDVDLANGESYRESASYEPGKTAVLAQLPWGGLGMTICYDLRFPHLHRTLAHGGAQFLAVPAAFTRPTGAAHWHTLLRARAIECQCYVFAAAQGGKHEDGRETFGHSLIISPWGEILGEGDVEPGVIVADIDLLRLEQIRQQVPSLRNDRPFDLVKSPPPRQGGAAT</sequence>
<name>A0A120CUG0_HYPSL</name>
<evidence type="ECO:0000256" key="2">
    <source>
        <dbReference type="ARBA" id="ARBA00022801"/>
    </source>
</evidence>
<reference evidence="4 5" key="1">
    <citation type="submission" date="2015-10" db="EMBL/GenBank/DDBJ databases">
        <title>Transcriptomic analysis of a linuron degrading triple-species bacterial consortium.</title>
        <authorList>
            <person name="Albers P."/>
        </authorList>
    </citation>
    <scope>NUCLEOTIDE SEQUENCE [LARGE SCALE GENOMIC DNA]</scope>
    <source>
        <strain evidence="4 5">WDL6</strain>
    </source>
</reference>
<keyword evidence="2" id="KW-0378">Hydrolase</keyword>
<dbReference type="InterPro" id="IPR003010">
    <property type="entry name" value="C-N_Hydrolase"/>
</dbReference>
<gene>
    <name evidence="4" type="ORF">APY04_2373</name>
</gene>